<accession>A0AA35V7Y8</accession>
<dbReference type="Pfam" id="PF14223">
    <property type="entry name" value="Retrotran_gag_2"/>
    <property type="match status" value="1"/>
</dbReference>
<keyword evidence="2" id="KW-1185">Reference proteome</keyword>
<evidence type="ECO:0000313" key="2">
    <source>
        <dbReference type="Proteomes" id="UP001177003"/>
    </source>
</evidence>
<dbReference type="AlphaFoldDB" id="A0AA35V7Y8"/>
<dbReference type="PANTHER" id="PTHR47481:SF43">
    <property type="entry name" value="RETROTRANSPOSON COPIA-LIKE N-TERMINAL DOMAIN-CONTAINING PROTEIN"/>
    <property type="match status" value="1"/>
</dbReference>
<organism evidence="1 2">
    <name type="scientific">Lactuca saligna</name>
    <name type="common">Willowleaf lettuce</name>
    <dbReference type="NCBI Taxonomy" id="75948"/>
    <lineage>
        <taxon>Eukaryota</taxon>
        <taxon>Viridiplantae</taxon>
        <taxon>Streptophyta</taxon>
        <taxon>Embryophyta</taxon>
        <taxon>Tracheophyta</taxon>
        <taxon>Spermatophyta</taxon>
        <taxon>Magnoliopsida</taxon>
        <taxon>eudicotyledons</taxon>
        <taxon>Gunneridae</taxon>
        <taxon>Pentapetalae</taxon>
        <taxon>asterids</taxon>
        <taxon>campanulids</taxon>
        <taxon>Asterales</taxon>
        <taxon>Asteraceae</taxon>
        <taxon>Cichorioideae</taxon>
        <taxon>Cichorieae</taxon>
        <taxon>Lactucinae</taxon>
        <taxon>Lactuca</taxon>
    </lineage>
</organism>
<reference evidence="1" key="1">
    <citation type="submission" date="2023-04" db="EMBL/GenBank/DDBJ databases">
        <authorList>
            <person name="Vijverberg K."/>
            <person name="Xiong W."/>
            <person name="Schranz E."/>
        </authorList>
    </citation>
    <scope>NUCLEOTIDE SEQUENCE</scope>
</reference>
<dbReference type="Proteomes" id="UP001177003">
    <property type="component" value="Chromosome 0"/>
</dbReference>
<evidence type="ECO:0000313" key="1">
    <source>
        <dbReference type="EMBL" id="CAI9263813.1"/>
    </source>
</evidence>
<protein>
    <submittedName>
        <fullName evidence="1">Uncharacterized protein</fullName>
    </submittedName>
</protein>
<dbReference type="EMBL" id="OX465086">
    <property type="protein sequence ID" value="CAI9263813.1"/>
    <property type="molecule type" value="Genomic_DNA"/>
</dbReference>
<dbReference type="PANTHER" id="PTHR47481">
    <property type="match status" value="1"/>
</dbReference>
<name>A0AA35V7Y8_LACSI</name>
<sequence length="90" mass="10179">MTEFLNDMRGITDELALIQRPIDEEDLIVHILSQLGDEYNNIITAIKQTSSLTPWLVDSRALNHIALDRLSLQSFSEYGGPVISCWVMVC</sequence>
<proteinExistence type="predicted"/>
<gene>
    <name evidence="1" type="ORF">LSALG_LOCUS4488</name>
</gene>